<reference evidence="4 5" key="1">
    <citation type="submission" date="2016-11" db="EMBL/GenBank/DDBJ databases">
        <authorList>
            <person name="Varghese N."/>
            <person name="Submissions S."/>
        </authorList>
    </citation>
    <scope>NUCLEOTIDE SEQUENCE [LARGE SCALE GENOMIC DNA]</scope>
    <source>
        <strain evidence="4 5">DSM 19027</strain>
    </source>
</reference>
<dbReference type="RefSeq" id="WP_149677738.1">
    <property type="nucleotide sequence ID" value="NZ_DAONMB010000100.1"/>
</dbReference>
<name>A0A1M6C701_9FIRM</name>
<gene>
    <name evidence="4" type="ORF">SAMN05444373_100471</name>
</gene>
<feature type="domain" description="CRM" evidence="3">
    <location>
        <begin position="1"/>
        <end position="95"/>
    </location>
</feature>
<dbReference type="SMART" id="SM01103">
    <property type="entry name" value="CRS1_YhbY"/>
    <property type="match status" value="1"/>
</dbReference>
<sequence length="95" mass="10529">MTGKQRSYLRSLANNIPAIFQVGKNGLEANSIKQFDDALEARELVKASVMRNSPLTAREAADILAEKLGAEVIQVVGNRFVLYRESKNNKVIELP</sequence>
<dbReference type="Proteomes" id="UP000324781">
    <property type="component" value="Unassembled WGS sequence"/>
</dbReference>
<dbReference type="InterPro" id="IPR051925">
    <property type="entry name" value="RNA-binding_domain"/>
</dbReference>
<dbReference type="AlphaFoldDB" id="A0A1M6C701"/>
<dbReference type="NCBIfam" id="TIGR00253">
    <property type="entry name" value="RNA_bind_YhbY"/>
    <property type="match status" value="1"/>
</dbReference>
<dbReference type="InterPro" id="IPR017924">
    <property type="entry name" value="RNA-binding_YhbY"/>
</dbReference>
<dbReference type="SUPFAM" id="SSF75471">
    <property type="entry name" value="YhbY-like"/>
    <property type="match status" value="1"/>
</dbReference>
<dbReference type="Pfam" id="PF01985">
    <property type="entry name" value="CRS1_YhbY"/>
    <property type="match status" value="1"/>
</dbReference>
<evidence type="ECO:0000256" key="2">
    <source>
        <dbReference type="PROSITE-ProRule" id="PRU00626"/>
    </source>
</evidence>
<dbReference type="Gene3D" id="3.30.110.60">
    <property type="entry name" value="YhbY-like"/>
    <property type="match status" value="1"/>
</dbReference>
<proteinExistence type="predicted"/>
<dbReference type="PROSITE" id="PS51295">
    <property type="entry name" value="CRM"/>
    <property type="match status" value="1"/>
</dbReference>
<accession>A0A1M6C701</accession>
<evidence type="ECO:0000256" key="1">
    <source>
        <dbReference type="ARBA" id="ARBA00022884"/>
    </source>
</evidence>
<keyword evidence="1 2" id="KW-0694">RNA-binding</keyword>
<dbReference type="OrthoDB" id="9797519at2"/>
<protein>
    <submittedName>
        <fullName evidence="4">RNA-binding protein</fullName>
    </submittedName>
</protein>
<dbReference type="GO" id="GO:0003723">
    <property type="term" value="F:RNA binding"/>
    <property type="evidence" value="ECO:0007669"/>
    <property type="project" value="UniProtKB-UniRule"/>
</dbReference>
<evidence type="ECO:0000313" key="5">
    <source>
        <dbReference type="Proteomes" id="UP000324781"/>
    </source>
</evidence>
<evidence type="ECO:0000313" key="4">
    <source>
        <dbReference type="EMBL" id="SHI56820.1"/>
    </source>
</evidence>
<organism evidence="4 5">
    <name type="scientific">Thermoclostridium caenicola</name>
    <dbReference type="NCBI Taxonomy" id="659425"/>
    <lineage>
        <taxon>Bacteria</taxon>
        <taxon>Bacillati</taxon>
        <taxon>Bacillota</taxon>
        <taxon>Clostridia</taxon>
        <taxon>Eubacteriales</taxon>
        <taxon>Oscillospiraceae</taxon>
        <taxon>Thermoclostridium</taxon>
    </lineage>
</organism>
<dbReference type="InterPro" id="IPR001890">
    <property type="entry name" value="RNA-binding_CRM"/>
</dbReference>
<dbReference type="PANTHER" id="PTHR40065:SF3">
    <property type="entry name" value="RNA-BINDING PROTEIN YHBY"/>
    <property type="match status" value="1"/>
</dbReference>
<dbReference type="PANTHER" id="PTHR40065">
    <property type="entry name" value="RNA-BINDING PROTEIN YHBY"/>
    <property type="match status" value="1"/>
</dbReference>
<dbReference type="InterPro" id="IPR035920">
    <property type="entry name" value="YhbY-like_sf"/>
</dbReference>
<evidence type="ECO:0000259" key="3">
    <source>
        <dbReference type="PROSITE" id="PS51295"/>
    </source>
</evidence>
<keyword evidence="5" id="KW-1185">Reference proteome</keyword>
<dbReference type="EMBL" id="FQZP01000004">
    <property type="protein sequence ID" value="SHI56820.1"/>
    <property type="molecule type" value="Genomic_DNA"/>
</dbReference>